<evidence type="ECO:0000313" key="1">
    <source>
        <dbReference type="EMBL" id="OGD74405.1"/>
    </source>
</evidence>
<proteinExistence type="predicted"/>
<dbReference type="SUPFAM" id="SSF52309">
    <property type="entry name" value="N-(deoxy)ribosyltransferase-like"/>
    <property type="match status" value="1"/>
</dbReference>
<protein>
    <recommendedName>
        <fullName evidence="3">Maf-like protein</fullName>
    </recommendedName>
</protein>
<evidence type="ECO:0008006" key="3">
    <source>
        <dbReference type="Google" id="ProtNLM"/>
    </source>
</evidence>
<dbReference type="Gene3D" id="3.40.50.450">
    <property type="match status" value="1"/>
</dbReference>
<reference evidence="1 2" key="1">
    <citation type="journal article" date="2016" name="Nat. Commun.">
        <title>Thousands of microbial genomes shed light on interconnected biogeochemical processes in an aquifer system.</title>
        <authorList>
            <person name="Anantharaman K."/>
            <person name="Brown C.T."/>
            <person name="Hug L.A."/>
            <person name="Sharon I."/>
            <person name="Castelle C.J."/>
            <person name="Probst A.J."/>
            <person name="Thomas B.C."/>
            <person name="Singh A."/>
            <person name="Wilkins M.J."/>
            <person name="Karaoz U."/>
            <person name="Brodie E.L."/>
            <person name="Williams K.H."/>
            <person name="Hubbard S.S."/>
            <person name="Banfield J.F."/>
        </authorList>
    </citation>
    <scope>NUCLEOTIDE SEQUENCE [LARGE SCALE GENOMIC DNA]</scope>
</reference>
<dbReference type="EMBL" id="MFAK01000036">
    <property type="protein sequence ID" value="OGD74405.1"/>
    <property type="molecule type" value="Genomic_DNA"/>
</dbReference>
<accession>A0A1F5F419</accession>
<name>A0A1F5F419_9BACT</name>
<comment type="caution">
    <text evidence="1">The sequence shown here is derived from an EMBL/GenBank/DDBJ whole genome shotgun (WGS) entry which is preliminary data.</text>
</comment>
<dbReference type="AlphaFoldDB" id="A0A1F5F419"/>
<sequence length="128" mass="14812">MQFHREMQTTKQELESRGFTVFAPDELDNVKSNESYMKNDEDKINAKIEYDFIREHFKKVEAADAILILNYPKHGIDGYIGGNTFLEMGYAFGQGKKIYLLHPIPKMDYYTEMVAIQPVILNGDLGRI</sequence>
<evidence type="ECO:0000313" key="2">
    <source>
        <dbReference type="Proteomes" id="UP000176191"/>
    </source>
</evidence>
<gene>
    <name evidence="1" type="ORF">A2228_02740</name>
</gene>
<dbReference type="Proteomes" id="UP000176191">
    <property type="component" value="Unassembled WGS sequence"/>
</dbReference>
<organism evidence="1 2">
    <name type="scientific">Candidatus Collierbacteria bacterium RIFOXYA2_FULL_46_10</name>
    <dbReference type="NCBI Taxonomy" id="1817726"/>
    <lineage>
        <taxon>Bacteria</taxon>
        <taxon>Candidatus Collieribacteriota</taxon>
    </lineage>
</organism>